<evidence type="ECO:0008006" key="3">
    <source>
        <dbReference type="Google" id="ProtNLM"/>
    </source>
</evidence>
<reference evidence="1" key="1">
    <citation type="journal article" date="2023" name="Nat. Commun.">
        <title>Diploid and tetraploid genomes of Acorus and the evolution of monocots.</title>
        <authorList>
            <person name="Ma L."/>
            <person name="Liu K.W."/>
            <person name="Li Z."/>
            <person name="Hsiao Y.Y."/>
            <person name="Qi Y."/>
            <person name="Fu T."/>
            <person name="Tang G.D."/>
            <person name="Zhang D."/>
            <person name="Sun W.H."/>
            <person name="Liu D.K."/>
            <person name="Li Y."/>
            <person name="Chen G.Z."/>
            <person name="Liu X.D."/>
            <person name="Liao X.Y."/>
            <person name="Jiang Y.T."/>
            <person name="Yu X."/>
            <person name="Hao Y."/>
            <person name="Huang J."/>
            <person name="Zhao X.W."/>
            <person name="Ke S."/>
            <person name="Chen Y.Y."/>
            <person name="Wu W.L."/>
            <person name="Hsu J.L."/>
            <person name="Lin Y.F."/>
            <person name="Huang M.D."/>
            <person name="Li C.Y."/>
            <person name="Huang L."/>
            <person name="Wang Z.W."/>
            <person name="Zhao X."/>
            <person name="Zhong W.Y."/>
            <person name="Peng D.H."/>
            <person name="Ahmad S."/>
            <person name="Lan S."/>
            <person name="Zhang J.S."/>
            <person name="Tsai W.C."/>
            <person name="Van de Peer Y."/>
            <person name="Liu Z.J."/>
        </authorList>
    </citation>
    <scope>NUCLEOTIDE SEQUENCE</scope>
    <source>
        <strain evidence="1">CP</strain>
    </source>
</reference>
<comment type="caution">
    <text evidence="1">The sequence shown here is derived from an EMBL/GenBank/DDBJ whole genome shotgun (WGS) entry which is preliminary data.</text>
</comment>
<accession>A0AAV9DFD6</accession>
<name>A0AAV9DFD6_ACOCL</name>
<evidence type="ECO:0000313" key="2">
    <source>
        <dbReference type="Proteomes" id="UP001180020"/>
    </source>
</evidence>
<sequence length="313" mass="37072">MVQVLPRHISDHSPIVVYTDLPPPQGWKPFRFERFWFAHQELEDIVRTHWAVPVQSSPMGRLHQRLIKLQKPLRRWNNTKLRDLPNRFKEAQKHLETLLLEEQQRPPTENNMNQVRMASNYVAALQTQLETFWSQRARSKWVKEGDRNTRFFHSSVQHRRVRNRITSLRTEEGEILSDTAQIRGTPSKLVEEFNWTARKRGADKIKELVQGKLAQWKAQLLTMAGRIQLLRAVITAIPQHLMMAAAMSNSAISSLEKMMRKFLWGLTEQQRDFYYRTIIFNRFLHLNINGKETHGRLQLQQQHHLLGEFYAKD</sequence>
<keyword evidence="2" id="KW-1185">Reference proteome</keyword>
<dbReference type="AlphaFoldDB" id="A0AAV9DFD6"/>
<proteinExistence type="predicted"/>
<dbReference type="EMBL" id="JAUJYO010000013">
    <property type="protein sequence ID" value="KAK1300276.1"/>
    <property type="molecule type" value="Genomic_DNA"/>
</dbReference>
<gene>
    <name evidence="1" type="ORF">QJS10_CPB13g00373</name>
</gene>
<organism evidence="1 2">
    <name type="scientific">Acorus calamus</name>
    <name type="common">Sweet flag</name>
    <dbReference type="NCBI Taxonomy" id="4465"/>
    <lineage>
        <taxon>Eukaryota</taxon>
        <taxon>Viridiplantae</taxon>
        <taxon>Streptophyta</taxon>
        <taxon>Embryophyta</taxon>
        <taxon>Tracheophyta</taxon>
        <taxon>Spermatophyta</taxon>
        <taxon>Magnoliopsida</taxon>
        <taxon>Liliopsida</taxon>
        <taxon>Acoraceae</taxon>
        <taxon>Acorus</taxon>
    </lineage>
</organism>
<protein>
    <recommendedName>
        <fullName evidence="3">Reverse transcriptase</fullName>
    </recommendedName>
</protein>
<dbReference type="PANTHER" id="PTHR33116">
    <property type="entry name" value="REVERSE TRANSCRIPTASE ZINC-BINDING DOMAIN-CONTAINING PROTEIN-RELATED-RELATED"/>
    <property type="match status" value="1"/>
</dbReference>
<dbReference type="Proteomes" id="UP001180020">
    <property type="component" value="Unassembled WGS sequence"/>
</dbReference>
<reference evidence="1" key="2">
    <citation type="submission" date="2023-06" db="EMBL/GenBank/DDBJ databases">
        <authorList>
            <person name="Ma L."/>
            <person name="Liu K.-W."/>
            <person name="Li Z."/>
            <person name="Hsiao Y.-Y."/>
            <person name="Qi Y."/>
            <person name="Fu T."/>
            <person name="Tang G."/>
            <person name="Zhang D."/>
            <person name="Sun W.-H."/>
            <person name="Liu D.-K."/>
            <person name="Li Y."/>
            <person name="Chen G.-Z."/>
            <person name="Liu X.-D."/>
            <person name="Liao X.-Y."/>
            <person name="Jiang Y.-T."/>
            <person name="Yu X."/>
            <person name="Hao Y."/>
            <person name="Huang J."/>
            <person name="Zhao X.-W."/>
            <person name="Ke S."/>
            <person name="Chen Y.-Y."/>
            <person name="Wu W.-L."/>
            <person name="Hsu J.-L."/>
            <person name="Lin Y.-F."/>
            <person name="Huang M.-D."/>
            <person name="Li C.-Y."/>
            <person name="Huang L."/>
            <person name="Wang Z.-W."/>
            <person name="Zhao X."/>
            <person name="Zhong W.-Y."/>
            <person name="Peng D.-H."/>
            <person name="Ahmad S."/>
            <person name="Lan S."/>
            <person name="Zhang J.-S."/>
            <person name="Tsai W.-C."/>
            <person name="Van De Peer Y."/>
            <person name="Liu Z.-J."/>
        </authorList>
    </citation>
    <scope>NUCLEOTIDE SEQUENCE</scope>
    <source>
        <strain evidence="1">CP</strain>
        <tissue evidence="1">Leaves</tissue>
    </source>
</reference>
<dbReference type="PANTHER" id="PTHR33116:SF78">
    <property type="entry name" value="OS12G0587133 PROTEIN"/>
    <property type="match status" value="1"/>
</dbReference>
<evidence type="ECO:0000313" key="1">
    <source>
        <dbReference type="EMBL" id="KAK1300276.1"/>
    </source>
</evidence>